<dbReference type="Proteomes" id="UP000825935">
    <property type="component" value="Chromosome 36"/>
</dbReference>
<feature type="domain" description="Nucleolus and neural progenitor protein-like N-terminal" evidence="1">
    <location>
        <begin position="18"/>
        <end position="163"/>
    </location>
</feature>
<gene>
    <name evidence="2" type="ORF">KP509_36G029900</name>
</gene>
<dbReference type="OMA" id="RNHETEC"/>
<keyword evidence="3" id="KW-1185">Reference proteome</keyword>
<dbReference type="PANTHER" id="PTHR34786:SF1">
    <property type="entry name" value="OS09G0504900 PROTEIN"/>
    <property type="match status" value="1"/>
</dbReference>
<proteinExistence type="predicted"/>
<accession>A0A8T2QD36</accession>
<dbReference type="InterPro" id="IPR027951">
    <property type="entry name" value="Nepro_N"/>
</dbReference>
<organism evidence="2 3">
    <name type="scientific">Ceratopteris richardii</name>
    <name type="common">Triangle waterfern</name>
    <dbReference type="NCBI Taxonomy" id="49495"/>
    <lineage>
        <taxon>Eukaryota</taxon>
        <taxon>Viridiplantae</taxon>
        <taxon>Streptophyta</taxon>
        <taxon>Embryophyta</taxon>
        <taxon>Tracheophyta</taxon>
        <taxon>Polypodiopsida</taxon>
        <taxon>Polypodiidae</taxon>
        <taxon>Polypodiales</taxon>
        <taxon>Pteridineae</taxon>
        <taxon>Pteridaceae</taxon>
        <taxon>Parkerioideae</taxon>
        <taxon>Ceratopteris</taxon>
    </lineage>
</organism>
<sequence length="374" mass="42387">MESPLQSARLRLKEGFMQLMNELIIVERLMYKNVNQHRRALYFRRLCQIRRDMRLLQASNLMELIQTVFDCFEHNSRKPLNVETKGQSKRAKPDLLDMGRRLYGIIRLLEQMYDPIMNASSHVADLLGRTFFMPFALTTLSILARTRVLVLECLDELLTIFNHFSKWASTNKGLHDPNLPISVSCKWDGRRISLAVTSANHQQAVHAGDLHNYLENENGHKYTIFDASALGLGPLGDNDVQLVETNSESMVEKMESTELLLKEQVAYDDTGLINNSTNVIDTNSETEKQMPFLSQDQSPPKQAAPLLMNELLSEANPKASDETVSMAKSVAYFSVSSMSDVKLKKITDYAPSPPKRQKKDSLFDMLLGLGDELS</sequence>
<comment type="caution">
    <text evidence="2">The sequence shown here is derived from an EMBL/GenBank/DDBJ whole genome shotgun (WGS) entry which is preliminary data.</text>
</comment>
<dbReference type="AlphaFoldDB" id="A0A8T2QD36"/>
<dbReference type="EMBL" id="CM035441">
    <property type="protein sequence ID" value="KAH7281101.1"/>
    <property type="molecule type" value="Genomic_DNA"/>
</dbReference>
<protein>
    <recommendedName>
        <fullName evidence="1">Nucleolus and neural progenitor protein-like N-terminal domain-containing protein</fullName>
    </recommendedName>
</protein>
<dbReference type="PANTHER" id="PTHR34786">
    <property type="entry name" value="OS09G0504900 PROTEIN"/>
    <property type="match status" value="1"/>
</dbReference>
<dbReference type="EMBL" id="CM035441">
    <property type="protein sequence ID" value="KAH7281102.1"/>
    <property type="molecule type" value="Genomic_DNA"/>
</dbReference>
<evidence type="ECO:0000259" key="1">
    <source>
        <dbReference type="Pfam" id="PF14780"/>
    </source>
</evidence>
<dbReference type="Pfam" id="PF14780">
    <property type="entry name" value="NEPRO_N"/>
    <property type="match status" value="1"/>
</dbReference>
<reference evidence="2" key="1">
    <citation type="submission" date="2021-08" db="EMBL/GenBank/DDBJ databases">
        <title>WGS assembly of Ceratopteris richardii.</title>
        <authorList>
            <person name="Marchant D.B."/>
            <person name="Chen G."/>
            <person name="Jenkins J."/>
            <person name="Shu S."/>
            <person name="Leebens-Mack J."/>
            <person name="Grimwood J."/>
            <person name="Schmutz J."/>
            <person name="Soltis P."/>
            <person name="Soltis D."/>
            <person name="Chen Z.-H."/>
        </authorList>
    </citation>
    <scope>NUCLEOTIDE SEQUENCE</scope>
    <source>
        <strain evidence="2">Whitten #5841</strain>
        <tissue evidence="2">Leaf</tissue>
    </source>
</reference>
<evidence type="ECO:0000313" key="3">
    <source>
        <dbReference type="Proteomes" id="UP000825935"/>
    </source>
</evidence>
<evidence type="ECO:0000313" key="2">
    <source>
        <dbReference type="EMBL" id="KAH7281101.1"/>
    </source>
</evidence>
<name>A0A8T2QD36_CERRI</name>
<dbReference type="OrthoDB" id="114080at2759"/>